<evidence type="ECO:0000313" key="1">
    <source>
        <dbReference type="EMBL" id="CAG8684721.1"/>
    </source>
</evidence>
<protein>
    <submittedName>
        <fullName evidence="1">4678_t:CDS:1</fullName>
    </submittedName>
</protein>
<comment type="caution">
    <text evidence="1">The sequence shown here is derived from an EMBL/GenBank/DDBJ whole genome shotgun (WGS) entry which is preliminary data.</text>
</comment>
<name>A0ACA9P138_9GLOM</name>
<gene>
    <name evidence="1" type="ORF">ACOLOM_LOCUS9497</name>
</gene>
<reference evidence="1" key="1">
    <citation type="submission" date="2021-06" db="EMBL/GenBank/DDBJ databases">
        <authorList>
            <person name="Kallberg Y."/>
            <person name="Tangrot J."/>
            <person name="Rosling A."/>
        </authorList>
    </citation>
    <scope>NUCLEOTIDE SEQUENCE</scope>
    <source>
        <strain evidence="1">CL356</strain>
    </source>
</reference>
<dbReference type="Proteomes" id="UP000789525">
    <property type="component" value="Unassembled WGS sequence"/>
</dbReference>
<dbReference type="EMBL" id="CAJVPT010027718">
    <property type="protein sequence ID" value="CAG8684721.1"/>
    <property type="molecule type" value="Genomic_DNA"/>
</dbReference>
<evidence type="ECO:0000313" key="2">
    <source>
        <dbReference type="Proteomes" id="UP000789525"/>
    </source>
</evidence>
<sequence>MSRIVSTPEPLEEQNHVTFILPSRKTSAPSSRTPSVISVSSTNFTLKQPHYHPLYQPSWREQLAVELDNSAIGSIWKLVDAFINILLCAIYILNTVHLNEGLPMFNVCFEAVTAILLLMEYIPKFYIYEFETWASLFTKAFPILTALTVYPV</sequence>
<accession>A0ACA9P138</accession>
<organism evidence="1 2">
    <name type="scientific">Acaulospora colombiana</name>
    <dbReference type="NCBI Taxonomy" id="27376"/>
    <lineage>
        <taxon>Eukaryota</taxon>
        <taxon>Fungi</taxon>
        <taxon>Fungi incertae sedis</taxon>
        <taxon>Mucoromycota</taxon>
        <taxon>Glomeromycotina</taxon>
        <taxon>Glomeromycetes</taxon>
        <taxon>Diversisporales</taxon>
        <taxon>Acaulosporaceae</taxon>
        <taxon>Acaulospora</taxon>
    </lineage>
</organism>
<proteinExistence type="predicted"/>
<keyword evidence="2" id="KW-1185">Reference proteome</keyword>
<feature type="non-terminal residue" evidence="1">
    <location>
        <position position="152"/>
    </location>
</feature>